<protein>
    <submittedName>
        <fullName evidence="1">Uncharacterized protein</fullName>
    </submittedName>
</protein>
<reference evidence="1 2" key="1">
    <citation type="submission" date="2010-12" db="EMBL/GenBank/DDBJ databases">
        <authorList>
            <person name="Muzny D."/>
            <person name="Qin X."/>
            <person name="Deng J."/>
            <person name="Jiang H."/>
            <person name="Liu Y."/>
            <person name="Qu J."/>
            <person name="Song X.-Z."/>
            <person name="Zhang L."/>
            <person name="Thornton R."/>
            <person name="Coyle M."/>
            <person name="Francisco L."/>
            <person name="Jackson L."/>
            <person name="Javaid M."/>
            <person name="Korchina V."/>
            <person name="Kovar C."/>
            <person name="Mata R."/>
            <person name="Mathew T."/>
            <person name="Ngo R."/>
            <person name="Nguyen L."/>
            <person name="Nguyen N."/>
            <person name="Okwuonu G."/>
            <person name="Ongeri F."/>
            <person name="Pham C."/>
            <person name="Simmons D."/>
            <person name="Wilczek-Boney K."/>
            <person name="Hale W."/>
            <person name="Jakkamsetti A."/>
            <person name="Pham P."/>
            <person name="Ruth R."/>
            <person name="San Lucas F."/>
            <person name="Warren J."/>
            <person name="Zhang J."/>
            <person name="Zhao Z."/>
            <person name="Zhou C."/>
            <person name="Zhu D."/>
            <person name="Lee S."/>
            <person name="Bess C."/>
            <person name="Blankenburg K."/>
            <person name="Forbes L."/>
            <person name="Fu Q."/>
            <person name="Gubbala S."/>
            <person name="Hirani K."/>
            <person name="Jayaseelan J.C."/>
            <person name="Lara F."/>
            <person name="Munidasa M."/>
            <person name="Palculict T."/>
            <person name="Patil S."/>
            <person name="Pu L.-L."/>
            <person name="Saada N."/>
            <person name="Tang L."/>
            <person name="Weissenberger G."/>
            <person name="Zhu Y."/>
            <person name="Hemphill L."/>
            <person name="Shang Y."/>
            <person name="Youmans B."/>
            <person name="Ayvaz T."/>
            <person name="Ross M."/>
            <person name="Santibanez J."/>
            <person name="Aqrawi P."/>
            <person name="Gross S."/>
            <person name="Joshi V."/>
            <person name="Fowler G."/>
            <person name="Nazareth L."/>
            <person name="Reid J."/>
            <person name="Worley K."/>
            <person name="Petrosino J."/>
            <person name="Highlander S."/>
            <person name="Gibbs R."/>
        </authorList>
    </citation>
    <scope>NUCLEOTIDE SEQUENCE [LARGE SCALE GENOMIC DNA]</scope>
    <source>
        <strain evidence="1 2">ATCC 9812</strain>
    </source>
</reference>
<dbReference type="eggNOG" id="COG5434">
    <property type="taxonomic scope" value="Bacteria"/>
</dbReference>
<comment type="caution">
    <text evidence="1">The sequence shown here is derived from an EMBL/GenBank/DDBJ whole genome shotgun (WGS) entry which is preliminary data.</text>
</comment>
<dbReference type="EMBL" id="AEVB01000006">
    <property type="protein sequence ID" value="EFW89653.1"/>
    <property type="molecule type" value="Genomic_DNA"/>
</dbReference>
<evidence type="ECO:0000313" key="2">
    <source>
        <dbReference type="Proteomes" id="UP000005699"/>
    </source>
</evidence>
<gene>
    <name evidence="1" type="ORF">HMPREF0819_0261</name>
</gene>
<proteinExistence type="predicted"/>
<accession>E8JMN8</accession>
<evidence type="ECO:0000313" key="1">
    <source>
        <dbReference type="EMBL" id="EFW89653.1"/>
    </source>
</evidence>
<dbReference type="InterPro" id="IPR022208">
    <property type="entry name" value="DUF3737"/>
</dbReference>
<dbReference type="Proteomes" id="UP000005699">
    <property type="component" value="Unassembled WGS sequence"/>
</dbReference>
<dbReference type="Pfam" id="PF12541">
    <property type="entry name" value="DUF3737"/>
    <property type="match status" value="1"/>
</dbReference>
<dbReference type="AlphaFoldDB" id="E8JMN8"/>
<organism evidence="1 2">
    <name type="scientific">Streptococcus equinus ATCC 9812</name>
    <dbReference type="NCBI Taxonomy" id="525379"/>
    <lineage>
        <taxon>Bacteria</taxon>
        <taxon>Bacillati</taxon>
        <taxon>Bacillota</taxon>
        <taxon>Bacilli</taxon>
        <taxon>Lactobacillales</taxon>
        <taxon>Streptococcaceae</taxon>
        <taxon>Streptococcus</taxon>
    </lineage>
</organism>
<name>E8JMN8_STREI</name>
<sequence>MEYEDITFINCTIESNQGLCYMKHVTLDNCKLIYSDLVFEYVEDLQADIKSDIISVKNPISGSIVADNIGEIIFDDPNINSNKTKISLRKAV</sequence>
<dbReference type="HOGENOM" id="CLU_189868_0_0_9"/>